<dbReference type="AlphaFoldDB" id="A0A6A5QU43"/>
<gene>
    <name evidence="2" type="ORF">BDU57DRAFT_514680</name>
</gene>
<evidence type="ECO:0000256" key="1">
    <source>
        <dbReference type="SAM" id="Phobius"/>
    </source>
</evidence>
<keyword evidence="1" id="KW-1133">Transmembrane helix</keyword>
<sequence>MAQKCSRMERVEGRVRLTCFEMLDLFFQSFPLLLLLVDLIFMFLVALMGFNLVQPFRFF</sequence>
<keyword evidence="1" id="KW-0472">Membrane</keyword>
<dbReference type="Proteomes" id="UP000800096">
    <property type="component" value="Unassembled WGS sequence"/>
</dbReference>
<organism evidence="2 3">
    <name type="scientific">Ampelomyces quisqualis</name>
    <name type="common">Powdery mildew agent</name>
    <dbReference type="NCBI Taxonomy" id="50730"/>
    <lineage>
        <taxon>Eukaryota</taxon>
        <taxon>Fungi</taxon>
        <taxon>Dikarya</taxon>
        <taxon>Ascomycota</taxon>
        <taxon>Pezizomycotina</taxon>
        <taxon>Dothideomycetes</taxon>
        <taxon>Pleosporomycetidae</taxon>
        <taxon>Pleosporales</taxon>
        <taxon>Pleosporineae</taxon>
        <taxon>Phaeosphaeriaceae</taxon>
        <taxon>Ampelomyces</taxon>
    </lineage>
</organism>
<proteinExistence type="predicted"/>
<evidence type="ECO:0008006" key="4">
    <source>
        <dbReference type="Google" id="ProtNLM"/>
    </source>
</evidence>
<accession>A0A6A5QU43</accession>
<reference evidence="2" key="1">
    <citation type="journal article" date="2020" name="Stud. Mycol.">
        <title>101 Dothideomycetes genomes: a test case for predicting lifestyles and emergence of pathogens.</title>
        <authorList>
            <person name="Haridas S."/>
            <person name="Albert R."/>
            <person name="Binder M."/>
            <person name="Bloem J."/>
            <person name="Labutti K."/>
            <person name="Salamov A."/>
            <person name="Andreopoulos B."/>
            <person name="Baker S."/>
            <person name="Barry K."/>
            <person name="Bills G."/>
            <person name="Bluhm B."/>
            <person name="Cannon C."/>
            <person name="Castanera R."/>
            <person name="Culley D."/>
            <person name="Daum C."/>
            <person name="Ezra D."/>
            <person name="Gonzalez J."/>
            <person name="Henrissat B."/>
            <person name="Kuo A."/>
            <person name="Liang C."/>
            <person name="Lipzen A."/>
            <person name="Lutzoni F."/>
            <person name="Magnuson J."/>
            <person name="Mondo S."/>
            <person name="Nolan M."/>
            <person name="Ohm R."/>
            <person name="Pangilinan J."/>
            <person name="Park H.-J."/>
            <person name="Ramirez L."/>
            <person name="Alfaro M."/>
            <person name="Sun H."/>
            <person name="Tritt A."/>
            <person name="Yoshinaga Y."/>
            <person name="Zwiers L.-H."/>
            <person name="Turgeon B."/>
            <person name="Goodwin S."/>
            <person name="Spatafora J."/>
            <person name="Crous P."/>
            <person name="Grigoriev I."/>
        </authorList>
    </citation>
    <scope>NUCLEOTIDE SEQUENCE</scope>
    <source>
        <strain evidence="2">HMLAC05119</strain>
    </source>
</reference>
<dbReference type="EMBL" id="ML979134">
    <property type="protein sequence ID" value="KAF1918106.1"/>
    <property type="molecule type" value="Genomic_DNA"/>
</dbReference>
<protein>
    <recommendedName>
        <fullName evidence="4">Transmembrane protein</fullName>
    </recommendedName>
</protein>
<feature type="transmembrane region" description="Helical" evidence="1">
    <location>
        <begin position="30"/>
        <end position="53"/>
    </location>
</feature>
<keyword evidence="1" id="KW-0812">Transmembrane</keyword>
<name>A0A6A5QU43_AMPQU</name>
<keyword evidence="3" id="KW-1185">Reference proteome</keyword>
<evidence type="ECO:0000313" key="3">
    <source>
        <dbReference type="Proteomes" id="UP000800096"/>
    </source>
</evidence>
<evidence type="ECO:0000313" key="2">
    <source>
        <dbReference type="EMBL" id="KAF1918106.1"/>
    </source>
</evidence>